<reference evidence="2" key="1">
    <citation type="journal article" date="2014" name="Nat. Genet.">
        <title>Genome of the human hookworm Necator americanus.</title>
        <authorList>
            <person name="Tang Y.T."/>
            <person name="Gao X."/>
            <person name="Rosa B.A."/>
            <person name="Abubucker S."/>
            <person name="Hallsworth-Pepin K."/>
            <person name="Martin J."/>
            <person name="Tyagi R."/>
            <person name="Heizer E."/>
            <person name="Zhang X."/>
            <person name="Bhonagiri-Palsikar V."/>
            <person name="Minx P."/>
            <person name="Warren W.C."/>
            <person name="Wang Q."/>
            <person name="Zhan B."/>
            <person name="Hotez P.J."/>
            <person name="Sternberg P.W."/>
            <person name="Dougall A."/>
            <person name="Gaze S.T."/>
            <person name="Mulvenna J."/>
            <person name="Sotillo J."/>
            <person name="Ranganathan S."/>
            <person name="Rabelo E.M."/>
            <person name="Wilson R.K."/>
            <person name="Felgner P.L."/>
            <person name="Bethony J."/>
            <person name="Hawdon J.M."/>
            <person name="Gasser R.B."/>
            <person name="Loukas A."/>
            <person name="Mitreva M."/>
        </authorList>
    </citation>
    <scope>NUCLEOTIDE SEQUENCE [LARGE SCALE GENOMIC DNA]</scope>
</reference>
<accession>W2SU22</accession>
<dbReference type="Proteomes" id="UP000053676">
    <property type="component" value="Unassembled WGS sequence"/>
</dbReference>
<dbReference type="SUPFAM" id="SSF63737">
    <property type="entry name" value="Leukotriene A4 hydrolase N-terminal domain"/>
    <property type="match status" value="1"/>
</dbReference>
<evidence type="ECO:0000313" key="2">
    <source>
        <dbReference type="Proteomes" id="UP000053676"/>
    </source>
</evidence>
<dbReference type="InterPro" id="IPR042097">
    <property type="entry name" value="Aminopeptidase_N-like_N_sf"/>
</dbReference>
<evidence type="ECO:0000313" key="1">
    <source>
        <dbReference type="EMBL" id="ETN73244.1"/>
    </source>
</evidence>
<gene>
    <name evidence="1" type="ORF">NECAME_18431</name>
</gene>
<dbReference type="Gene3D" id="2.60.40.1730">
    <property type="entry name" value="tricorn interacting facor f3 domain"/>
    <property type="match status" value="1"/>
</dbReference>
<name>W2SU22_NECAM</name>
<dbReference type="KEGG" id="nai:NECAME_18431"/>
<keyword evidence="2" id="KW-1185">Reference proteome</keyword>
<organism evidence="1 2">
    <name type="scientific">Necator americanus</name>
    <name type="common">Human hookworm</name>
    <dbReference type="NCBI Taxonomy" id="51031"/>
    <lineage>
        <taxon>Eukaryota</taxon>
        <taxon>Metazoa</taxon>
        <taxon>Ecdysozoa</taxon>
        <taxon>Nematoda</taxon>
        <taxon>Chromadorea</taxon>
        <taxon>Rhabditida</taxon>
        <taxon>Rhabditina</taxon>
        <taxon>Rhabditomorpha</taxon>
        <taxon>Strongyloidea</taxon>
        <taxon>Ancylostomatidae</taxon>
        <taxon>Bunostominae</taxon>
        <taxon>Necator</taxon>
    </lineage>
</organism>
<protein>
    <submittedName>
        <fullName evidence="1">Uncharacterized protein</fullName>
    </submittedName>
</protein>
<dbReference type="OrthoDB" id="10031169at2759"/>
<dbReference type="AlphaFoldDB" id="W2SU22"/>
<proteinExistence type="predicted"/>
<dbReference type="EMBL" id="KI661340">
    <property type="protein sequence ID" value="ETN73244.1"/>
    <property type="molecule type" value="Genomic_DNA"/>
</dbReference>
<sequence length="79" mass="8910">MTALSNMPVITATPCDFHGVKKIWMKFDRTPQMSPYLVAFVVGELDYLQLKKKANKENCARAEKFSNVTHVAFDSNSAQ</sequence>